<feature type="transmembrane region" description="Helical" evidence="1">
    <location>
        <begin position="12"/>
        <end position="29"/>
    </location>
</feature>
<accession>A0AA36HIF1</accession>
<reference evidence="2" key="1">
    <citation type="submission" date="2023-07" db="EMBL/GenBank/DDBJ databases">
        <authorList>
            <consortium name="CYATHOMIX"/>
        </authorList>
    </citation>
    <scope>NUCLEOTIDE SEQUENCE</scope>
    <source>
        <strain evidence="2">N/A</strain>
    </source>
</reference>
<evidence type="ECO:0000313" key="3">
    <source>
        <dbReference type="Proteomes" id="UP001176961"/>
    </source>
</evidence>
<sequence length="248" mass="28406">MEQIWSWVLDHWAFCTFVLACFVQITPIIKFNPFTALFSWIGKVITRNIETELSEVKNTLNQHIRDDDMNQIDDIRNVVLDFANSCRNGRRHSKSEFEHIIDLNTKYEALLGKYKLTNGVFTEDYKYVLGVYNDNLTNNSFLAITRGDSADITINITGESVPDNTDALVTLKDPDKMDEKIWEMEMNPIDNVLYIELTGEYTDLAPKKYVWDVRFIYSSGKVYTPIPPSPFVILEPVGEVEAGDGIDG</sequence>
<comment type="caution">
    <text evidence="2">The sequence shown here is derived from an EMBL/GenBank/DDBJ whole genome shotgun (WGS) entry which is preliminary data.</text>
</comment>
<protein>
    <submittedName>
        <fullName evidence="2">Uncharacterized protein</fullName>
    </submittedName>
</protein>
<evidence type="ECO:0000313" key="2">
    <source>
        <dbReference type="EMBL" id="CAJ0610619.1"/>
    </source>
</evidence>
<keyword evidence="3" id="KW-1185">Reference proteome</keyword>
<keyword evidence="1" id="KW-0812">Transmembrane</keyword>
<dbReference type="AlphaFoldDB" id="A0AA36HIF1"/>
<dbReference type="Proteomes" id="UP001176961">
    <property type="component" value="Unassembled WGS sequence"/>
</dbReference>
<organism evidence="2 3">
    <name type="scientific">Cylicocyclus nassatus</name>
    <name type="common">Nematode worm</name>
    <dbReference type="NCBI Taxonomy" id="53992"/>
    <lineage>
        <taxon>Eukaryota</taxon>
        <taxon>Metazoa</taxon>
        <taxon>Ecdysozoa</taxon>
        <taxon>Nematoda</taxon>
        <taxon>Chromadorea</taxon>
        <taxon>Rhabditida</taxon>
        <taxon>Rhabditina</taxon>
        <taxon>Rhabditomorpha</taxon>
        <taxon>Strongyloidea</taxon>
        <taxon>Strongylidae</taxon>
        <taxon>Cylicocyclus</taxon>
    </lineage>
</organism>
<keyword evidence="1" id="KW-1133">Transmembrane helix</keyword>
<dbReference type="EMBL" id="CATQJL010000339">
    <property type="protein sequence ID" value="CAJ0610619.1"/>
    <property type="molecule type" value="Genomic_DNA"/>
</dbReference>
<gene>
    <name evidence="2" type="ORF">CYNAS_LOCUS22602</name>
</gene>
<name>A0AA36HIF1_CYLNA</name>
<proteinExistence type="predicted"/>
<evidence type="ECO:0000256" key="1">
    <source>
        <dbReference type="SAM" id="Phobius"/>
    </source>
</evidence>
<keyword evidence="1" id="KW-0472">Membrane</keyword>